<organism evidence="5 6">
    <name type="scientific">Streptomyces galilaeus</name>
    <dbReference type="NCBI Taxonomy" id="33899"/>
    <lineage>
        <taxon>Bacteria</taxon>
        <taxon>Bacillati</taxon>
        <taxon>Actinomycetota</taxon>
        <taxon>Actinomycetes</taxon>
        <taxon>Kitasatosporales</taxon>
        <taxon>Streptomycetaceae</taxon>
        <taxon>Streptomyces</taxon>
    </lineage>
</organism>
<proteinExistence type="predicted"/>
<dbReference type="Pfam" id="PF08448">
    <property type="entry name" value="PAS_4"/>
    <property type="match status" value="1"/>
</dbReference>
<evidence type="ECO:0000256" key="2">
    <source>
        <dbReference type="SAM" id="MobiDB-lite"/>
    </source>
</evidence>
<dbReference type="InterPro" id="IPR013656">
    <property type="entry name" value="PAS_4"/>
</dbReference>
<dbReference type="InterPro" id="IPR029016">
    <property type="entry name" value="GAF-like_dom_sf"/>
</dbReference>
<dbReference type="InterPro" id="IPR052016">
    <property type="entry name" value="Bact_Sigma-Reg"/>
</dbReference>
<evidence type="ECO:0000313" key="6">
    <source>
        <dbReference type="Proteomes" id="UP001631993"/>
    </source>
</evidence>
<feature type="domain" description="PPM-type phosphatase" evidence="4">
    <location>
        <begin position="345"/>
        <end position="553"/>
    </location>
</feature>
<evidence type="ECO:0000259" key="4">
    <source>
        <dbReference type="SMART" id="SM00331"/>
    </source>
</evidence>
<evidence type="ECO:0000256" key="1">
    <source>
        <dbReference type="ARBA" id="ARBA00022801"/>
    </source>
</evidence>
<dbReference type="PANTHER" id="PTHR43156">
    <property type="entry name" value="STAGE II SPORULATION PROTEIN E-RELATED"/>
    <property type="match status" value="1"/>
</dbReference>
<dbReference type="SMART" id="SM00331">
    <property type="entry name" value="PP2C_SIG"/>
    <property type="match status" value="1"/>
</dbReference>
<dbReference type="CDD" id="cd00130">
    <property type="entry name" value="PAS"/>
    <property type="match status" value="1"/>
</dbReference>
<dbReference type="InterPro" id="IPR035965">
    <property type="entry name" value="PAS-like_dom_sf"/>
</dbReference>
<dbReference type="Proteomes" id="UP001631993">
    <property type="component" value="Unassembled WGS sequence"/>
</dbReference>
<dbReference type="RefSeq" id="WP_369280302.1">
    <property type="nucleotide sequence ID" value="NZ_JBJVMW010000015.1"/>
</dbReference>
<keyword evidence="6" id="KW-1185">Reference proteome</keyword>
<feature type="domain" description="PAS" evidence="3">
    <location>
        <begin position="39"/>
        <end position="105"/>
    </location>
</feature>
<dbReference type="Pfam" id="PF07228">
    <property type="entry name" value="SpoIIE"/>
    <property type="match status" value="1"/>
</dbReference>
<dbReference type="Gene3D" id="3.30.565.10">
    <property type="entry name" value="Histidine kinase-like ATPase, C-terminal domain"/>
    <property type="match status" value="1"/>
</dbReference>
<dbReference type="InterPro" id="IPR000014">
    <property type="entry name" value="PAS"/>
</dbReference>
<dbReference type="InterPro" id="IPR036457">
    <property type="entry name" value="PPM-type-like_dom_sf"/>
</dbReference>
<dbReference type="NCBIfam" id="TIGR00229">
    <property type="entry name" value="sensory_box"/>
    <property type="match status" value="1"/>
</dbReference>
<sequence length="690" mass="74000">MPSPQSPESDGTPVEGGGPDNARGRRQDAPDEPEGLDEAVLDAVFTQSAVGLHVLDRDLRVVRVNTVAAGMRGVPQEQVVGLPASEAYAPFADGVDESVLRDVLATGRPRREVLLRGRPPGDPDREHVFSTSTFRLTDRRGRTIGVVTTAVDVTQRERAEGRLRLLHAVRERIGQSLDVLRIVQDLADVTVPGFADSAVVALTDDVLRGEDPHLSPRIVAPLLRCAATAGSDGAGVLPRVGTILLPGLFGERLPGEPTLLPTESEGRALPTVLVASFTVRGRLLGAVAFHRRPTTSPFEPEDLLLAADITARTATCLENSLRFSREHIVMTALQSWPRKQPETTRNALEVSQRHRHEGHGAGSWCDVIPLSSARVALVAGRVEQSGVSAVATMSQLRTAVHTLAALDLEPHELLARLHLTTRRLAREQRELSDVEEPSAGCAIAVHDPVSGLLDIARAGNCFLAITRPDGSVEPEPVPVGSLLGADGPPFPSRTYILEPGSTVCLASRSTGASSLPVEALTRALSHPRQPTESMADALERLLGPEEVLLVARTQRLPEDHVAAWDLPADPAAVADARRLVGRCLEGWGTPVDRFTVELVVSELVTNAIRYGAPPIALRLVRQPHLLTCEVEDASMTAPYLRHARESDEGGRGLYICASLTDSWGTRYTASGKTVWAAVGLPQPESDRRGG</sequence>
<reference evidence="5 6" key="1">
    <citation type="submission" date="2024-12" db="EMBL/GenBank/DDBJ databases">
        <title>Forecasting of Potato common scab and diversities of Pathogenic streptomyces spp. in china.</title>
        <authorList>
            <person name="Handique U."/>
            <person name="Wu J."/>
        </authorList>
    </citation>
    <scope>NUCLEOTIDE SEQUENCE [LARGE SCALE GENOMIC DNA]</scope>
    <source>
        <strain evidence="5 6">ZRIMU1585</strain>
    </source>
</reference>
<keyword evidence="1" id="KW-0378">Hydrolase</keyword>
<dbReference type="EMBL" id="JBJVNE010000017">
    <property type="protein sequence ID" value="MFM9650657.1"/>
    <property type="molecule type" value="Genomic_DNA"/>
</dbReference>
<evidence type="ECO:0000313" key="5">
    <source>
        <dbReference type="EMBL" id="MFM9650657.1"/>
    </source>
</evidence>
<dbReference type="SUPFAM" id="SSF55874">
    <property type="entry name" value="ATPase domain of HSP90 chaperone/DNA topoisomerase II/histidine kinase"/>
    <property type="match status" value="1"/>
</dbReference>
<dbReference type="SUPFAM" id="SSF55785">
    <property type="entry name" value="PYP-like sensor domain (PAS domain)"/>
    <property type="match status" value="1"/>
</dbReference>
<dbReference type="InterPro" id="IPR036890">
    <property type="entry name" value="HATPase_C_sf"/>
</dbReference>
<dbReference type="InterPro" id="IPR001932">
    <property type="entry name" value="PPM-type_phosphatase-like_dom"/>
</dbReference>
<name>A0ABW9IRN5_STRGJ</name>
<evidence type="ECO:0000259" key="3">
    <source>
        <dbReference type="SMART" id="SM00091"/>
    </source>
</evidence>
<dbReference type="Gene3D" id="3.60.40.10">
    <property type="entry name" value="PPM-type phosphatase domain"/>
    <property type="match status" value="1"/>
</dbReference>
<feature type="region of interest" description="Disordered" evidence="2">
    <location>
        <begin position="1"/>
        <end position="34"/>
    </location>
</feature>
<dbReference type="Gene3D" id="3.30.450.40">
    <property type="match status" value="1"/>
</dbReference>
<dbReference type="CDD" id="cd16936">
    <property type="entry name" value="HATPase_RsbW-like"/>
    <property type="match status" value="1"/>
</dbReference>
<comment type="caution">
    <text evidence="5">The sequence shown here is derived from an EMBL/GenBank/DDBJ whole genome shotgun (WGS) entry which is preliminary data.</text>
</comment>
<gene>
    <name evidence="5" type="ORF">ACKI1S_31460</name>
</gene>
<dbReference type="InterPro" id="IPR003594">
    <property type="entry name" value="HATPase_dom"/>
</dbReference>
<accession>A0ABW9IRN5</accession>
<dbReference type="SMART" id="SM00091">
    <property type="entry name" value="PAS"/>
    <property type="match status" value="1"/>
</dbReference>
<dbReference type="PANTHER" id="PTHR43156:SF2">
    <property type="entry name" value="STAGE II SPORULATION PROTEIN E"/>
    <property type="match status" value="1"/>
</dbReference>
<dbReference type="Gene3D" id="3.30.450.20">
    <property type="entry name" value="PAS domain"/>
    <property type="match status" value="1"/>
</dbReference>
<protein>
    <submittedName>
        <fullName evidence="5">SpoIIE family protein phosphatase</fullName>
    </submittedName>
</protein>
<dbReference type="Pfam" id="PF13581">
    <property type="entry name" value="HATPase_c_2"/>
    <property type="match status" value="1"/>
</dbReference>